<reference evidence="1" key="1">
    <citation type="submission" date="2013-11" db="EMBL/GenBank/DDBJ databases">
        <title>Comparative genomics of Ignicoccus.</title>
        <authorList>
            <person name="Podar M."/>
        </authorList>
    </citation>
    <scope>NUCLEOTIDE SEQUENCE</scope>
    <source>
        <strain evidence="1">DSM 13166</strain>
    </source>
</reference>
<protein>
    <submittedName>
        <fullName evidence="1">Uncharacterized protein</fullName>
    </submittedName>
</protein>
<name>A0A977KC22_9CREN</name>
<keyword evidence="2" id="KW-1185">Reference proteome</keyword>
<gene>
    <name evidence="1" type="ORF">IPA_09815</name>
</gene>
<sequence length="238" mass="27311">MIVSYCGLGKGIARLYSIAMHTIAYQLVEFVSPIELAEYVLPYNDVSEVVVFCVRDENSLVRICDVLRHTVSRFVIFHDRIRNPMVRKKMKTCTSNVEIEGKDEVDVLIEMYAKALRDVLNRARENPRARLLEEDLKEWEKEEEWIKELDIEIKPKVTYTPSMELPAYLISKLFKADLIPLEIVEPSKELLVLGTSAEEHWVRPLLVKGAKGIILNLDPLVAPLYVLKKIKAMSQISG</sequence>
<dbReference type="KEGG" id="ipc:IPA_09815"/>
<evidence type="ECO:0000313" key="2">
    <source>
        <dbReference type="Proteomes" id="UP001063698"/>
    </source>
</evidence>
<proteinExistence type="predicted"/>
<dbReference type="EMBL" id="CP006868">
    <property type="protein sequence ID" value="UXD22944.1"/>
    <property type="molecule type" value="Genomic_DNA"/>
</dbReference>
<accession>A0A977KC22</accession>
<dbReference type="AlphaFoldDB" id="A0A977KC22"/>
<organism evidence="1 2">
    <name type="scientific">Ignicoccus pacificus DSM 13166</name>
    <dbReference type="NCBI Taxonomy" id="940294"/>
    <lineage>
        <taxon>Archaea</taxon>
        <taxon>Thermoproteota</taxon>
        <taxon>Thermoprotei</taxon>
        <taxon>Desulfurococcales</taxon>
        <taxon>Desulfurococcaceae</taxon>
        <taxon>Ignicoccus</taxon>
    </lineage>
</organism>
<evidence type="ECO:0000313" key="1">
    <source>
        <dbReference type="EMBL" id="UXD22944.1"/>
    </source>
</evidence>
<dbReference type="Proteomes" id="UP001063698">
    <property type="component" value="Chromosome"/>
</dbReference>